<protein>
    <submittedName>
        <fullName evidence="2">Transposase</fullName>
    </submittedName>
</protein>
<accession>A0ABU0SHG9</accession>
<evidence type="ECO:0000313" key="3">
    <source>
        <dbReference type="Proteomes" id="UP001230328"/>
    </source>
</evidence>
<comment type="caution">
    <text evidence="2">The sequence shown here is derived from an EMBL/GenBank/DDBJ whole genome shotgun (WGS) entry which is preliminary data.</text>
</comment>
<name>A0ABU0SHG9_9ACTN</name>
<keyword evidence="3" id="KW-1185">Reference proteome</keyword>
<organism evidence="2 3">
    <name type="scientific">Streptomyces umbrinus</name>
    <dbReference type="NCBI Taxonomy" id="67370"/>
    <lineage>
        <taxon>Bacteria</taxon>
        <taxon>Bacillati</taxon>
        <taxon>Actinomycetota</taxon>
        <taxon>Actinomycetes</taxon>
        <taxon>Kitasatosporales</taxon>
        <taxon>Streptomycetaceae</taxon>
        <taxon>Streptomyces</taxon>
        <taxon>Streptomyces phaeochromogenes group</taxon>
    </lineage>
</organism>
<sequence>MMASLKVSRSTMAAQSRGREPETLAAWLAQHPQNKVSRRDRATCYAEGTTLGAPQALQVADRWHLWHNLGQAAER</sequence>
<feature type="region of interest" description="Disordered" evidence="1">
    <location>
        <begin position="1"/>
        <end position="20"/>
    </location>
</feature>
<reference evidence="2 3" key="1">
    <citation type="submission" date="2023-07" db="EMBL/GenBank/DDBJ databases">
        <title>Comparative genomics of wheat-associated soil bacteria to identify genetic determinants of phenazine resistance.</title>
        <authorList>
            <person name="Mouncey N."/>
        </authorList>
    </citation>
    <scope>NUCLEOTIDE SEQUENCE [LARGE SCALE GENOMIC DNA]</scope>
    <source>
        <strain evidence="2 3">V2I4</strain>
    </source>
</reference>
<dbReference type="EMBL" id="JAUSZI010000002">
    <property type="protein sequence ID" value="MDQ1022999.1"/>
    <property type="molecule type" value="Genomic_DNA"/>
</dbReference>
<dbReference type="Proteomes" id="UP001230328">
    <property type="component" value="Unassembled WGS sequence"/>
</dbReference>
<gene>
    <name evidence="2" type="ORF">QF035_000581</name>
</gene>
<evidence type="ECO:0000313" key="2">
    <source>
        <dbReference type="EMBL" id="MDQ1022999.1"/>
    </source>
</evidence>
<evidence type="ECO:0000256" key="1">
    <source>
        <dbReference type="SAM" id="MobiDB-lite"/>
    </source>
</evidence>
<proteinExistence type="predicted"/>